<organism evidence="11 12">
    <name type="scientific">Trema orientale</name>
    <name type="common">Charcoal tree</name>
    <name type="synonym">Celtis orientalis</name>
    <dbReference type="NCBI Taxonomy" id="63057"/>
    <lineage>
        <taxon>Eukaryota</taxon>
        <taxon>Viridiplantae</taxon>
        <taxon>Streptophyta</taxon>
        <taxon>Embryophyta</taxon>
        <taxon>Tracheophyta</taxon>
        <taxon>Spermatophyta</taxon>
        <taxon>Magnoliopsida</taxon>
        <taxon>eudicotyledons</taxon>
        <taxon>Gunneridae</taxon>
        <taxon>Pentapetalae</taxon>
        <taxon>rosids</taxon>
        <taxon>fabids</taxon>
        <taxon>Rosales</taxon>
        <taxon>Cannabaceae</taxon>
        <taxon>Trema</taxon>
    </lineage>
</organism>
<evidence type="ECO:0000256" key="3">
    <source>
        <dbReference type="ARBA" id="ARBA00004906"/>
    </source>
</evidence>
<dbReference type="InterPro" id="IPR016024">
    <property type="entry name" value="ARM-type_fold"/>
</dbReference>
<dbReference type="EMBL" id="JXTC01000253">
    <property type="protein sequence ID" value="PON76000.1"/>
    <property type="molecule type" value="Genomic_DNA"/>
</dbReference>
<dbReference type="InterPro" id="IPR011989">
    <property type="entry name" value="ARM-like"/>
</dbReference>
<gene>
    <name evidence="11" type="ORF">TorRG33x02_243990</name>
</gene>
<comment type="pathway">
    <text evidence="3">Protein modification; protein ubiquitination.</text>
</comment>
<comment type="caution">
    <text evidence="11">The sequence shown here is derived from an EMBL/GenBank/DDBJ whole genome shotgun (WGS) entry which is preliminary data.</text>
</comment>
<keyword evidence="7" id="KW-0833">Ubl conjugation pathway</keyword>
<dbReference type="Pfam" id="PF25598">
    <property type="entry name" value="ARM_PUB"/>
    <property type="match status" value="1"/>
</dbReference>
<evidence type="ECO:0000259" key="10">
    <source>
        <dbReference type="PROSITE" id="PS51698"/>
    </source>
</evidence>
<evidence type="ECO:0000313" key="12">
    <source>
        <dbReference type="Proteomes" id="UP000237000"/>
    </source>
</evidence>
<keyword evidence="12" id="KW-1185">Reference proteome</keyword>
<evidence type="ECO:0000256" key="6">
    <source>
        <dbReference type="ARBA" id="ARBA00022737"/>
    </source>
</evidence>
<keyword evidence="5" id="KW-0808">Transferase</keyword>
<sequence length="573" mass="62927">MEFQEGMVRLMMHRPEEKQWDFQRKKETEKGTETGTPRRKWKLFHRSSTAIPSKAQKKQPPPPGEFLCPISGSLMADPVIVSSGHSFERTCVEVCKALNFNPTLPDAPTADFSSVIPNLALKSTITSWCQKSSIDPPKPLDYSSAEKLVRTFMASRGQKPNTQIKREDDKVVISEKELIQRVKENPPVNFNHAATEVARRPTHFYSRSEESILTTAITRPLPLATRPSCYSSSSSSSETETLTLNPISPEEEEIVTNLRSHVVFEVEKALITLRKITRTREETRAHLCTYQLLSALRSLITSKYTGIQVNSVAALVNLSLEKTNKIKILRSGIVPPLIDVLKGGSMEAQEHASGAIFSLALNDDNKTAIGVLGALAPLLHLLRSESERTRHDSALALYHLSLVQTNRSKLVKLGAVPVLLNMAKSGHMTGRVLLVLCNLGTCTDGRVAMLDAGAVGCVAEMLRRGESDSESTRESCVAVLYALSYGGLRFKALATASGAVEVLRNVEAAGSERAKQKARMIVEMMKGREEEEDVDWEELLESGFESTQSHSRPRFGGGGIGGIGGSRPNSSEF</sequence>
<dbReference type="Pfam" id="PF04564">
    <property type="entry name" value="U-box"/>
    <property type="match status" value="1"/>
</dbReference>
<evidence type="ECO:0000256" key="4">
    <source>
        <dbReference type="ARBA" id="ARBA00012483"/>
    </source>
</evidence>
<evidence type="ECO:0000313" key="11">
    <source>
        <dbReference type="EMBL" id="PON76000.1"/>
    </source>
</evidence>
<evidence type="ECO:0000256" key="8">
    <source>
        <dbReference type="PROSITE-ProRule" id="PRU00259"/>
    </source>
</evidence>
<feature type="repeat" description="ARM" evidence="8">
    <location>
        <begin position="332"/>
        <end position="369"/>
    </location>
</feature>
<dbReference type="EC" id="2.3.2.27" evidence="4"/>
<dbReference type="Gene3D" id="3.30.40.10">
    <property type="entry name" value="Zinc/RING finger domain, C3HC4 (zinc finger)"/>
    <property type="match status" value="1"/>
</dbReference>
<reference evidence="12" key="1">
    <citation type="submission" date="2016-06" db="EMBL/GenBank/DDBJ databases">
        <title>Parallel loss of symbiosis genes in relatives of nitrogen-fixing non-legume Parasponia.</title>
        <authorList>
            <person name="Van Velzen R."/>
            <person name="Holmer R."/>
            <person name="Bu F."/>
            <person name="Rutten L."/>
            <person name="Van Zeijl A."/>
            <person name="Liu W."/>
            <person name="Santuari L."/>
            <person name="Cao Q."/>
            <person name="Sharma T."/>
            <person name="Shen D."/>
            <person name="Roswanjaya Y."/>
            <person name="Wardhani T."/>
            <person name="Kalhor M.S."/>
            <person name="Jansen J."/>
            <person name="Van den Hoogen J."/>
            <person name="Gungor B."/>
            <person name="Hartog M."/>
            <person name="Hontelez J."/>
            <person name="Verver J."/>
            <person name="Yang W.-C."/>
            <person name="Schijlen E."/>
            <person name="Repin R."/>
            <person name="Schilthuizen M."/>
            <person name="Schranz E."/>
            <person name="Heidstra R."/>
            <person name="Miyata K."/>
            <person name="Fedorova E."/>
            <person name="Kohlen W."/>
            <person name="Bisseling T."/>
            <person name="Smit S."/>
            <person name="Geurts R."/>
        </authorList>
    </citation>
    <scope>NUCLEOTIDE SEQUENCE [LARGE SCALE GENOMIC DNA]</scope>
    <source>
        <strain evidence="12">cv. RG33-2</strain>
    </source>
</reference>
<dbReference type="AlphaFoldDB" id="A0A2P5DRT6"/>
<dbReference type="SMART" id="SM00504">
    <property type="entry name" value="Ubox"/>
    <property type="match status" value="1"/>
</dbReference>
<dbReference type="Proteomes" id="UP000237000">
    <property type="component" value="Unassembled WGS sequence"/>
</dbReference>
<evidence type="ECO:0000256" key="1">
    <source>
        <dbReference type="ARBA" id="ARBA00000900"/>
    </source>
</evidence>
<dbReference type="InterPro" id="IPR000225">
    <property type="entry name" value="Armadillo"/>
</dbReference>
<dbReference type="SUPFAM" id="SSF57850">
    <property type="entry name" value="RING/U-box"/>
    <property type="match status" value="1"/>
</dbReference>
<protein>
    <recommendedName>
        <fullName evidence="4">RING-type E3 ubiquitin transferase</fullName>
        <ecNumber evidence="4">2.3.2.27</ecNumber>
    </recommendedName>
</protein>
<dbReference type="FunCoup" id="A0A2P5DRT6">
    <property type="interactions" value="82"/>
</dbReference>
<feature type="compositionally biased region" description="Gly residues" evidence="9">
    <location>
        <begin position="555"/>
        <end position="565"/>
    </location>
</feature>
<feature type="region of interest" description="Disordered" evidence="9">
    <location>
        <begin position="17"/>
        <end position="62"/>
    </location>
</feature>
<dbReference type="Gene3D" id="1.25.10.10">
    <property type="entry name" value="Leucine-rich Repeat Variant"/>
    <property type="match status" value="1"/>
</dbReference>
<dbReference type="SMART" id="SM00185">
    <property type="entry name" value="ARM"/>
    <property type="match status" value="5"/>
</dbReference>
<dbReference type="InParanoid" id="A0A2P5DRT6"/>
<comment type="catalytic activity">
    <reaction evidence="1">
        <text>S-ubiquitinyl-[E2 ubiquitin-conjugating enzyme]-L-cysteine + [acceptor protein]-L-lysine = [E2 ubiquitin-conjugating enzyme]-L-cysteine + N(6)-ubiquitinyl-[acceptor protein]-L-lysine.</text>
        <dbReference type="EC" id="2.3.2.27"/>
    </reaction>
</comment>
<feature type="domain" description="U-box" evidence="10">
    <location>
        <begin position="61"/>
        <end position="135"/>
    </location>
</feature>
<accession>A0A2P5DRT6</accession>
<evidence type="ECO:0000256" key="9">
    <source>
        <dbReference type="SAM" id="MobiDB-lite"/>
    </source>
</evidence>
<dbReference type="GO" id="GO:0016567">
    <property type="term" value="P:protein ubiquitination"/>
    <property type="evidence" value="ECO:0007669"/>
    <property type="project" value="UniProtKB-UniPathway"/>
</dbReference>
<dbReference type="InterPro" id="IPR013083">
    <property type="entry name" value="Znf_RING/FYVE/PHD"/>
</dbReference>
<dbReference type="SUPFAM" id="SSF48371">
    <property type="entry name" value="ARM repeat"/>
    <property type="match status" value="1"/>
</dbReference>
<dbReference type="PANTHER" id="PTHR23315:SF339">
    <property type="entry name" value="U-BOX DOMAIN-CONTAINING PROTEIN 40"/>
    <property type="match status" value="1"/>
</dbReference>
<evidence type="ECO:0000256" key="5">
    <source>
        <dbReference type="ARBA" id="ARBA00022679"/>
    </source>
</evidence>
<dbReference type="PROSITE" id="PS51698">
    <property type="entry name" value="U_BOX"/>
    <property type="match status" value="1"/>
</dbReference>
<dbReference type="InterPro" id="IPR003613">
    <property type="entry name" value="Ubox_domain"/>
</dbReference>
<proteinExistence type="predicted"/>
<feature type="compositionally biased region" description="Basic and acidic residues" evidence="9">
    <location>
        <begin position="17"/>
        <end position="32"/>
    </location>
</feature>
<evidence type="ECO:0000256" key="7">
    <source>
        <dbReference type="ARBA" id="ARBA00022786"/>
    </source>
</evidence>
<dbReference type="GO" id="GO:0061630">
    <property type="term" value="F:ubiquitin protein ligase activity"/>
    <property type="evidence" value="ECO:0007669"/>
    <property type="project" value="UniProtKB-EC"/>
</dbReference>
<dbReference type="PANTHER" id="PTHR23315">
    <property type="entry name" value="U BOX DOMAIN-CONTAINING"/>
    <property type="match status" value="1"/>
</dbReference>
<dbReference type="UniPathway" id="UPA00143"/>
<keyword evidence="6" id="KW-0677">Repeat</keyword>
<evidence type="ECO:0000256" key="2">
    <source>
        <dbReference type="ARBA" id="ARBA00003861"/>
    </source>
</evidence>
<name>A0A2P5DRT6_TREOI</name>
<feature type="repeat" description="ARM" evidence="8">
    <location>
        <begin position="373"/>
        <end position="415"/>
    </location>
</feature>
<dbReference type="FunFam" id="1.25.10.10:FF:000578">
    <property type="entry name" value="RING-type E3 ubiquitin transferase"/>
    <property type="match status" value="1"/>
</dbReference>
<dbReference type="PROSITE" id="PS50176">
    <property type="entry name" value="ARM_REPEAT"/>
    <property type="match status" value="2"/>
</dbReference>
<dbReference type="InterPro" id="IPR058678">
    <property type="entry name" value="ARM_PUB"/>
</dbReference>
<dbReference type="OrthoDB" id="7537227at2759"/>
<comment type="function">
    <text evidence="2">Functions as an E3 ubiquitin ligase.</text>
</comment>
<feature type="region of interest" description="Disordered" evidence="9">
    <location>
        <begin position="543"/>
        <end position="573"/>
    </location>
</feature>
<dbReference type="STRING" id="63057.A0A2P5DRT6"/>